<feature type="transmembrane region" description="Helical" evidence="1">
    <location>
        <begin position="142"/>
        <end position="165"/>
    </location>
</feature>
<dbReference type="RefSeq" id="WP_163947776.1">
    <property type="nucleotide sequence ID" value="NZ_JAAFZH010000004.1"/>
</dbReference>
<feature type="transmembrane region" description="Helical" evidence="1">
    <location>
        <begin position="177"/>
        <end position="205"/>
    </location>
</feature>
<feature type="transmembrane region" description="Helical" evidence="1">
    <location>
        <begin position="273"/>
        <end position="292"/>
    </location>
</feature>
<evidence type="ECO:0008006" key="4">
    <source>
        <dbReference type="Google" id="ProtNLM"/>
    </source>
</evidence>
<evidence type="ECO:0000313" key="3">
    <source>
        <dbReference type="Proteomes" id="UP000474175"/>
    </source>
</evidence>
<feature type="transmembrane region" description="Helical" evidence="1">
    <location>
        <begin position="116"/>
        <end position="136"/>
    </location>
</feature>
<accession>A0A6L9L9R6</accession>
<feature type="transmembrane region" description="Helical" evidence="1">
    <location>
        <begin position="217"/>
        <end position="236"/>
    </location>
</feature>
<keyword evidence="1" id="KW-1133">Transmembrane helix</keyword>
<protein>
    <recommendedName>
        <fullName evidence="4">YfhO family protein</fullName>
    </recommendedName>
</protein>
<keyword evidence="1" id="KW-0472">Membrane</keyword>
<dbReference type="Proteomes" id="UP000474175">
    <property type="component" value="Unassembled WGS sequence"/>
</dbReference>
<organism evidence="2 3">
    <name type="scientific">Spirosoma terrae</name>
    <dbReference type="NCBI Taxonomy" id="1968276"/>
    <lineage>
        <taxon>Bacteria</taxon>
        <taxon>Pseudomonadati</taxon>
        <taxon>Bacteroidota</taxon>
        <taxon>Cytophagia</taxon>
        <taxon>Cytophagales</taxon>
        <taxon>Cytophagaceae</taxon>
        <taxon>Spirosoma</taxon>
    </lineage>
</organism>
<evidence type="ECO:0000256" key="1">
    <source>
        <dbReference type="SAM" id="Phobius"/>
    </source>
</evidence>
<feature type="transmembrane region" description="Helical" evidence="1">
    <location>
        <begin position="12"/>
        <end position="32"/>
    </location>
</feature>
<evidence type="ECO:0000313" key="2">
    <source>
        <dbReference type="EMBL" id="NDU95543.1"/>
    </source>
</evidence>
<name>A0A6L9L9R6_9BACT</name>
<keyword evidence="1" id="KW-0812">Transmembrane</keyword>
<reference evidence="2 3" key="1">
    <citation type="submission" date="2020-02" db="EMBL/GenBank/DDBJ databases">
        <title>Draft genome sequence of two Spirosoma agri KCTC 52727 and Spirosoma terrae KCTC 52035.</title>
        <authorList>
            <person name="Rojas J."/>
            <person name="Ambika Manirajan B."/>
            <person name="Suarez C."/>
            <person name="Ratering S."/>
            <person name="Schnell S."/>
        </authorList>
    </citation>
    <scope>NUCLEOTIDE SEQUENCE [LARGE SCALE GENOMIC DNA]</scope>
    <source>
        <strain evidence="2 3">KCTC 52035</strain>
    </source>
</reference>
<feature type="transmembrane region" description="Helical" evidence="1">
    <location>
        <begin position="304"/>
        <end position="327"/>
    </location>
</feature>
<dbReference type="EMBL" id="JAAFZH010000004">
    <property type="protein sequence ID" value="NDU95543.1"/>
    <property type="molecule type" value="Genomic_DNA"/>
</dbReference>
<feature type="transmembrane region" description="Helical" evidence="1">
    <location>
        <begin position="339"/>
        <end position="359"/>
    </location>
</feature>
<sequence length="471" mass="53031">MSISSPLARSVTFLFLVLSVAAALPLVALSFYNHPSPTDDYCFANTSIHYGFWQSQQIYYNGWSGRFFHNFLVHGSPLIFGWYEGYKIYPIVLLVLLMLAFYAFSSQWLHDSFDRTTKVGLAAALFVSFITTLASVPEYMYWYAGMACYSLSTVFLLFLLATLLIHQRRGFSWQSGYLLLESFFLVCIIGSSETGMVMAMSVLAMIAFGEFLLRRKLSFTILILLLVGAISSYYLVTAPGNAIRMSGNPNSANIPLTVLSSLRFSFGYFTRQLFSTPLLPLSLLYIPIAYQLTAKRPLPAYLRIHPLLGIAHGLATVFTLISLHFYGVGVAPAFRLINIINLVFWLSWGYNLTLLVIAFRTRLNPAFWTKYALPIVAVSLFLTGLSAAFGPEISLTYGDWLSGRAKQYDMAMQDRYKLMAQSGDASVLVAPLPVYPASMFIEDIKNNPQHLWNRCWADYYHKKAIVLKDSL</sequence>
<dbReference type="InterPro" id="IPR045691">
    <property type="entry name" value="DUF6056"/>
</dbReference>
<feature type="transmembrane region" description="Helical" evidence="1">
    <location>
        <begin position="371"/>
        <end position="390"/>
    </location>
</feature>
<proteinExistence type="predicted"/>
<feature type="transmembrane region" description="Helical" evidence="1">
    <location>
        <begin position="86"/>
        <end position="104"/>
    </location>
</feature>
<gene>
    <name evidence="2" type="ORF">GK108_11715</name>
</gene>
<keyword evidence="3" id="KW-1185">Reference proteome</keyword>
<comment type="caution">
    <text evidence="2">The sequence shown here is derived from an EMBL/GenBank/DDBJ whole genome shotgun (WGS) entry which is preliminary data.</text>
</comment>
<dbReference type="Pfam" id="PF19528">
    <property type="entry name" value="DUF6056"/>
    <property type="match status" value="1"/>
</dbReference>
<dbReference type="AlphaFoldDB" id="A0A6L9L9R6"/>